<sequence>MRTGFADLYHTVLKPDLCSYCGACVPACPVDVLSYAKEQPVIDGSCASGCRTCFDVCPENRAGDAVLEDYMAGHRPDRGRQLVGRLTDPELLARTGSGGLSTGLALYLLESGRVDGVVLTAFGGGSAWEPRPVIATTRDEVIAASGPKYALSPTLNVLDRIADEGYERVMFVGLPCHIESLRRLQTAADRLEERPRRAVRAITHAVGLWCGNNFRTEGTERFISAMGVDPAEVTEVGYTRRAGQLEFVVSTPDGSAGAPFGQYLGHLLAGQSAPSCQGCRRWHAAYADVSVGGLDTPGLKWSGFMEQTREGHDLVKGATAAGYITVRNMTVQQRAWLERKNTGSRGFGTPKPRNSEGNQR</sequence>
<dbReference type="Pfam" id="PF00037">
    <property type="entry name" value="Fer4"/>
    <property type="match status" value="1"/>
</dbReference>
<dbReference type="PROSITE" id="PS51379">
    <property type="entry name" value="4FE4S_FER_2"/>
    <property type="match status" value="1"/>
</dbReference>
<evidence type="ECO:0000256" key="3">
    <source>
        <dbReference type="ARBA" id="ARBA00023014"/>
    </source>
</evidence>
<evidence type="ECO:0000259" key="5">
    <source>
        <dbReference type="PROSITE" id="PS51379"/>
    </source>
</evidence>
<evidence type="ECO:0000313" key="7">
    <source>
        <dbReference type="Proteomes" id="UP000470446"/>
    </source>
</evidence>
<name>A0A7K3PPF5_9ACTN</name>
<dbReference type="PANTHER" id="PTHR31332">
    <property type="entry name" value="7-HYDROXYMETHYL CHLOROPHYLL A REDUCTASE, CHLOROPLASTIC"/>
    <property type="match status" value="1"/>
</dbReference>
<dbReference type="AlphaFoldDB" id="A0A7K3PPF5"/>
<dbReference type="GO" id="GO:0046872">
    <property type="term" value="F:metal ion binding"/>
    <property type="evidence" value="ECO:0007669"/>
    <property type="project" value="UniProtKB-KW"/>
</dbReference>
<keyword evidence="2" id="KW-0408">Iron</keyword>
<dbReference type="InterPro" id="IPR017900">
    <property type="entry name" value="4Fe4S_Fe_S_CS"/>
</dbReference>
<dbReference type="Pfam" id="PF04422">
    <property type="entry name" value="FrhB_FdhB_N"/>
    <property type="match status" value="1"/>
</dbReference>
<evidence type="ECO:0000256" key="4">
    <source>
        <dbReference type="SAM" id="MobiDB-lite"/>
    </source>
</evidence>
<dbReference type="SUPFAM" id="SSF54862">
    <property type="entry name" value="4Fe-4S ferredoxins"/>
    <property type="match status" value="1"/>
</dbReference>
<dbReference type="GO" id="GO:0052592">
    <property type="term" value="F:oxidoreductase activity, acting on CH or CH2 groups, with an iron-sulfur protein as acceptor"/>
    <property type="evidence" value="ECO:0007669"/>
    <property type="project" value="TreeGrafter"/>
</dbReference>
<dbReference type="PANTHER" id="PTHR31332:SF0">
    <property type="entry name" value="7-HYDROXYMETHYL CHLOROPHYLL A REDUCTASE, CHLOROPLASTIC"/>
    <property type="match status" value="1"/>
</dbReference>
<dbReference type="GO" id="GO:0051536">
    <property type="term" value="F:iron-sulfur cluster binding"/>
    <property type="evidence" value="ECO:0007669"/>
    <property type="project" value="UniProtKB-KW"/>
</dbReference>
<dbReference type="Gene3D" id="3.30.70.20">
    <property type="match status" value="1"/>
</dbReference>
<dbReference type="Proteomes" id="UP000470446">
    <property type="component" value="Unassembled WGS sequence"/>
</dbReference>
<evidence type="ECO:0000313" key="6">
    <source>
        <dbReference type="EMBL" id="NEB11261.1"/>
    </source>
</evidence>
<dbReference type="InterPro" id="IPR007525">
    <property type="entry name" value="FrhB_FdhB_C"/>
</dbReference>
<protein>
    <recommendedName>
        <fullName evidence="5">4Fe-4S ferredoxin-type domain-containing protein</fullName>
    </recommendedName>
</protein>
<organism evidence="6 7">
    <name type="scientific">Streptomyces coelicoflavus</name>
    <dbReference type="NCBI Taxonomy" id="285562"/>
    <lineage>
        <taxon>Bacteria</taxon>
        <taxon>Bacillati</taxon>
        <taxon>Actinomycetota</taxon>
        <taxon>Actinomycetes</taxon>
        <taxon>Kitasatosporales</taxon>
        <taxon>Streptomycetaceae</taxon>
        <taxon>Streptomyces</taxon>
    </lineage>
</organism>
<dbReference type="Pfam" id="PF04432">
    <property type="entry name" value="FrhB_FdhB_C"/>
    <property type="match status" value="1"/>
</dbReference>
<keyword evidence="1" id="KW-0479">Metal-binding</keyword>
<evidence type="ECO:0000256" key="2">
    <source>
        <dbReference type="ARBA" id="ARBA00023004"/>
    </source>
</evidence>
<gene>
    <name evidence="6" type="ORF">G3I32_20880</name>
</gene>
<dbReference type="PROSITE" id="PS00198">
    <property type="entry name" value="4FE4S_FER_1"/>
    <property type="match status" value="1"/>
</dbReference>
<evidence type="ECO:0000256" key="1">
    <source>
        <dbReference type="ARBA" id="ARBA00022723"/>
    </source>
</evidence>
<keyword evidence="3" id="KW-0411">Iron-sulfur</keyword>
<dbReference type="InterPro" id="IPR007516">
    <property type="entry name" value="Co_F420_Hydgase/DH_bsu_N"/>
</dbReference>
<feature type="domain" description="4Fe-4S ferredoxin-type" evidence="5">
    <location>
        <begin position="9"/>
        <end position="38"/>
    </location>
</feature>
<dbReference type="InterPro" id="IPR017896">
    <property type="entry name" value="4Fe4S_Fe-S-bd"/>
</dbReference>
<dbReference type="InterPro" id="IPR045220">
    <property type="entry name" value="FRHB/FDHB/HCAR-like"/>
</dbReference>
<comment type="caution">
    <text evidence="6">The sequence shown here is derived from an EMBL/GenBank/DDBJ whole genome shotgun (WGS) entry which is preliminary data.</text>
</comment>
<feature type="region of interest" description="Disordered" evidence="4">
    <location>
        <begin position="337"/>
        <end position="360"/>
    </location>
</feature>
<proteinExistence type="predicted"/>
<dbReference type="RefSeq" id="WP_164246450.1">
    <property type="nucleotide sequence ID" value="NZ_JAAGMA010000566.1"/>
</dbReference>
<accession>A0A7K3PPF5</accession>
<reference evidence="6 7" key="1">
    <citation type="submission" date="2020-01" db="EMBL/GenBank/DDBJ databases">
        <title>Insect and environment-associated Actinomycetes.</title>
        <authorList>
            <person name="Currrie C."/>
            <person name="Chevrette M."/>
            <person name="Carlson C."/>
            <person name="Stubbendieck R."/>
            <person name="Wendt-Pienkowski E."/>
        </authorList>
    </citation>
    <scope>NUCLEOTIDE SEQUENCE [LARGE SCALE GENOMIC DNA]</scope>
    <source>
        <strain evidence="6 7">SID14163</strain>
    </source>
</reference>
<dbReference type="EMBL" id="JAAGMA010000566">
    <property type="protein sequence ID" value="NEB11261.1"/>
    <property type="molecule type" value="Genomic_DNA"/>
</dbReference>